<keyword evidence="5" id="KW-1185">Reference proteome</keyword>
<dbReference type="InterPro" id="IPR048519">
    <property type="entry name" value="Gfd2/YDR514C-like_C"/>
</dbReference>
<feature type="compositionally biased region" description="Basic and acidic residues" evidence="2">
    <location>
        <begin position="619"/>
        <end position="638"/>
    </location>
</feature>
<dbReference type="Proteomes" id="UP000800040">
    <property type="component" value="Unassembled WGS sequence"/>
</dbReference>
<accession>A0A6A5K9P0</accession>
<dbReference type="GO" id="GO:0005634">
    <property type="term" value="C:nucleus"/>
    <property type="evidence" value="ECO:0007669"/>
    <property type="project" value="TreeGrafter"/>
</dbReference>
<dbReference type="SUPFAM" id="SSF53098">
    <property type="entry name" value="Ribonuclease H-like"/>
    <property type="match status" value="1"/>
</dbReference>
<gene>
    <name evidence="4" type="ORF">BDW02DRAFT_534828</name>
</gene>
<evidence type="ECO:0000313" key="5">
    <source>
        <dbReference type="Proteomes" id="UP000800040"/>
    </source>
</evidence>
<evidence type="ECO:0000256" key="1">
    <source>
        <dbReference type="SAM" id="Coils"/>
    </source>
</evidence>
<evidence type="ECO:0000259" key="3">
    <source>
        <dbReference type="Pfam" id="PF21762"/>
    </source>
</evidence>
<dbReference type="EMBL" id="ML975410">
    <property type="protein sequence ID" value="KAF1830103.1"/>
    <property type="molecule type" value="Genomic_DNA"/>
</dbReference>
<dbReference type="InterPro" id="IPR012337">
    <property type="entry name" value="RNaseH-like_sf"/>
</dbReference>
<evidence type="ECO:0000256" key="2">
    <source>
        <dbReference type="SAM" id="MobiDB-lite"/>
    </source>
</evidence>
<sequence>MSRLRLPTAAYRRPPFAPALFVCPIANSYASVSATAPSVGKQSPSLNHNRPIMVSSARLERLRNMLKADLEALPDRPISPPAEPNGASDELPVPASKQSPSNQTDMSTKEAQPAANANADRRFVWAQDAESSFNPNLDSMRLSSTPPDTAEPAVTDLQRGDLAPAHHHYTPILALAKYPYKYCSKNHAQDIASAFFDQGKFWKRKWDLYYVWDIDASKPLTLVRERQVHALLKEINSRLKLNLRITDHQREEGLVARFPNHPRCLPRYLGRSHSRDDHDNMAGNAPDESFRAAGEASHPPLLPPTLEEFKQMMQDLQDAQKAKGKANKAKKLEQRLDKHKAMADQFKRAQRYLGLRPTVPDGQAPPGLPAAIDPSMPAPFMFDQSVVFVCVDVESYERAHHKITEIGVATLDTRDLVGVAPGENGAAWREKIRARHFRINEYRHLHNSVFVNGHPDGFEFGESTFIPLSEAANHVAACFHAPFGAHATEGGAADNHLLSKCNPTEMRNIIFLGHDTLGDIRYLQQLGYDPSKVENILESMDTAIMYRVWHRDEQITKLGKILADFDIIGWKLHNAGNDAVYTVQAMLGICVREATIRGSPELEDLRNEEKTARLKAALEEAHQKAQEDAAGWSDHEADGDGGAPVPLAATDVPKPLSVQNKPKAIPQYDGSFDLEDGRGIGRGRARARGGPARSYPVRGDNQRGRGQHVSNGYRGSDERGTSRGSWSVQRRAGSPGRARSQVAGRGRGRGRGLPDSDGLNAANTESTPPSQCHW</sequence>
<evidence type="ECO:0000313" key="4">
    <source>
        <dbReference type="EMBL" id="KAF1830103.1"/>
    </source>
</evidence>
<reference evidence="4" key="1">
    <citation type="submission" date="2020-01" db="EMBL/GenBank/DDBJ databases">
        <authorList>
            <consortium name="DOE Joint Genome Institute"/>
            <person name="Haridas S."/>
            <person name="Albert R."/>
            <person name="Binder M."/>
            <person name="Bloem J."/>
            <person name="Labutti K."/>
            <person name="Salamov A."/>
            <person name="Andreopoulos B."/>
            <person name="Baker S.E."/>
            <person name="Barry K."/>
            <person name="Bills G."/>
            <person name="Bluhm B.H."/>
            <person name="Cannon C."/>
            <person name="Castanera R."/>
            <person name="Culley D.E."/>
            <person name="Daum C."/>
            <person name="Ezra D."/>
            <person name="Gonzalez J.B."/>
            <person name="Henrissat B."/>
            <person name="Kuo A."/>
            <person name="Liang C."/>
            <person name="Lipzen A."/>
            <person name="Lutzoni F."/>
            <person name="Magnuson J."/>
            <person name="Mondo S."/>
            <person name="Nolan M."/>
            <person name="Ohm R."/>
            <person name="Pangilinan J."/>
            <person name="Park H.-J."/>
            <person name="Ramirez L."/>
            <person name="Alfaro M."/>
            <person name="Sun H."/>
            <person name="Tritt A."/>
            <person name="Yoshinaga Y."/>
            <person name="Zwiers L.-H."/>
            <person name="Turgeon B.G."/>
            <person name="Goodwin S.B."/>
            <person name="Spatafora J.W."/>
            <person name="Crous P.W."/>
            <person name="Grigoriev I.V."/>
        </authorList>
    </citation>
    <scope>NUCLEOTIDE SEQUENCE</scope>
    <source>
        <strain evidence="4">P77</strain>
    </source>
</reference>
<dbReference type="Pfam" id="PF21762">
    <property type="entry name" value="DEDDh_C"/>
    <property type="match status" value="1"/>
</dbReference>
<organism evidence="4 5">
    <name type="scientific">Decorospora gaudefroyi</name>
    <dbReference type="NCBI Taxonomy" id="184978"/>
    <lineage>
        <taxon>Eukaryota</taxon>
        <taxon>Fungi</taxon>
        <taxon>Dikarya</taxon>
        <taxon>Ascomycota</taxon>
        <taxon>Pezizomycotina</taxon>
        <taxon>Dothideomycetes</taxon>
        <taxon>Pleosporomycetidae</taxon>
        <taxon>Pleosporales</taxon>
        <taxon>Pleosporineae</taxon>
        <taxon>Pleosporaceae</taxon>
        <taxon>Decorospora</taxon>
    </lineage>
</organism>
<name>A0A6A5K9P0_9PLEO</name>
<feature type="region of interest" description="Disordered" evidence="2">
    <location>
        <begin position="269"/>
        <end position="296"/>
    </location>
</feature>
<feature type="region of interest" description="Disordered" evidence="2">
    <location>
        <begin position="71"/>
        <end position="117"/>
    </location>
</feature>
<feature type="domain" description="Gfd2/YDR514C-like C-terminal" evidence="3">
    <location>
        <begin position="387"/>
        <end position="588"/>
    </location>
</feature>
<feature type="region of interest" description="Disordered" evidence="2">
    <location>
        <begin position="619"/>
        <end position="774"/>
    </location>
</feature>
<dbReference type="OrthoDB" id="5953249at2759"/>
<protein>
    <recommendedName>
        <fullName evidence="3">Gfd2/YDR514C-like C-terminal domain-containing protein</fullName>
    </recommendedName>
</protein>
<keyword evidence="1" id="KW-0175">Coiled coil</keyword>
<feature type="compositionally biased region" description="Polar residues" evidence="2">
    <location>
        <begin position="761"/>
        <end position="774"/>
    </location>
</feature>
<feature type="compositionally biased region" description="Polar residues" evidence="2">
    <location>
        <begin position="96"/>
        <end position="110"/>
    </location>
</feature>
<proteinExistence type="predicted"/>
<dbReference type="AlphaFoldDB" id="A0A6A5K9P0"/>
<feature type="coiled-coil region" evidence="1">
    <location>
        <begin position="322"/>
        <end position="349"/>
    </location>
</feature>
<dbReference type="PANTHER" id="PTHR28083">
    <property type="entry name" value="GOOD FOR FULL DBP5 ACTIVITY PROTEIN 2"/>
    <property type="match status" value="1"/>
</dbReference>
<dbReference type="InterPro" id="IPR040151">
    <property type="entry name" value="Gfd2/YDR514C-like"/>
</dbReference>
<dbReference type="PANTHER" id="PTHR28083:SF1">
    <property type="entry name" value="GOOD FOR FULL DBP5 ACTIVITY PROTEIN 2"/>
    <property type="match status" value="1"/>
</dbReference>